<proteinExistence type="predicted"/>
<dbReference type="EMBL" id="OX597817">
    <property type="protein sequence ID" value="CAI9721966.1"/>
    <property type="molecule type" value="Genomic_DNA"/>
</dbReference>
<keyword evidence="3" id="KW-0732">Signal</keyword>
<keyword evidence="2" id="KW-1133">Transmembrane helix</keyword>
<name>A0AA36ATD1_OCTVU</name>
<evidence type="ECO:0008006" key="6">
    <source>
        <dbReference type="Google" id="ProtNLM"/>
    </source>
</evidence>
<evidence type="ECO:0000256" key="3">
    <source>
        <dbReference type="SAM" id="SignalP"/>
    </source>
</evidence>
<reference evidence="4" key="1">
    <citation type="submission" date="2023-08" db="EMBL/GenBank/DDBJ databases">
        <authorList>
            <person name="Alioto T."/>
            <person name="Alioto T."/>
            <person name="Gomez Garrido J."/>
        </authorList>
    </citation>
    <scope>NUCLEOTIDE SEQUENCE</scope>
</reference>
<evidence type="ECO:0000313" key="4">
    <source>
        <dbReference type="EMBL" id="CAI9721966.1"/>
    </source>
</evidence>
<feature type="region of interest" description="Disordered" evidence="1">
    <location>
        <begin position="293"/>
        <end position="398"/>
    </location>
</feature>
<dbReference type="AlphaFoldDB" id="A0AA36ATD1"/>
<feature type="chain" id="PRO_5041407709" description="CUB domain-containing protein" evidence="3">
    <location>
        <begin position="27"/>
        <end position="398"/>
    </location>
</feature>
<accession>A0AA36ATD1</accession>
<evidence type="ECO:0000256" key="2">
    <source>
        <dbReference type="SAM" id="Phobius"/>
    </source>
</evidence>
<gene>
    <name evidence="4" type="ORF">OCTVUL_1B015387</name>
</gene>
<feature type="transmembrane region" description="Helical" evidence="2">
    <location>
        <begin position="177"/>
        <end position="196"/>
    </location>
</feature>
<protein>
    <recommendedName>
        <fullName evidence="6">CUB domain-containing protein</fullName>
    </recommendedName>
</protein>
<feature type="compositionally biased region" description="Acidic residues" evidence="1">
    <location>
        <begin position="344"/>
        <end position="355"/>
    </location>
</feature>
<organism evidence="4 5">
    <name type="scientific">Octopus vulgaris</name>
    <name type="common">Common octopus</name>
    <dbReference type="NCBI Taxonomy" id="6645"/>
    <lineage>
        <taxon>Eukaryota</taxon>
        <taxon>Metazoa</taxon>
        <taxon>Spiralia</taxon>
        <taxon>Lophotrochozoa</taxon>
        <taxon>Mollusca</taxon>
        <taxon>Cephalopoda</taxon>
        <taxon>Coleoidea</taxon>
        <taxon>Octopodiformes</taxon>
        <taxon>Octopoda</taxon>
        <taxon>Incirrata</taxon>
        <taxon>Octopodidae</taxon>
        <taxon>Octopus</taxon>
    </lineage>
</organism>
<keyword evidence="5" id="KW-1185">Reference proteome</keyword>
<evidence type="ECO:0000313" key="5">
    <source>
        <dbReference type="Proteomes" id="UP001162480"/>
    </source>
</evidence>
<dbReference type="Proteomes" id="UP001162480">
    <property type="component" value="Chromosome 4"/>
</dbReference>
<keyword evidence="2" id="KW-0472">Membrane</keyword>
<keyword evidence="2" id="KW-0812">Transmembrane</keyword>
<feature type="compositionally biased region" description="Low complexity" evidence="1">
    <location>
        <begin position="356"/>
        <end position="384"/>
    </location>
</feature>
<feature type="compositionally biased region" description="Polar residues" evidence="1">
    <location>
        <begin position="317"/>
        <end position="335"/>
    </location>
</feature>
<feature type="signal peptide" evidence="3">
    <location>
        <begin position="1"/>
        <end position="26"/>
    </location>
</feature>
<evidence type="ECO:0000256" key="1">
    <source>
        <dbReference type="SAM" id="MobiDB-lite"/>
    </source>
</evidence>
<sequence>MLLRNLNMGQEIQVLVFVLVILLCEACETKRYGLDDPIHCSKIRIKWLEDDQCAIIVGKITAPRSPNSDKDCQFILGASSRSKYQFVLLTFDTFYINSCDVVLKISDSPTAQFDRKVKQLALLTCQSPNPGKIYSHEGNHVMLSLQREDKYIRNYNFRINASLSTGPPKPSKPIKTILIVIGLITAFILAGCGFLYKCYLMQRARWQESTSVLDVHEYSTPRVRHRFPGMNHPRNANNVGTQTLMNGEYGSLLSYEPLCIIREVQNGRINSSSQTTFGEDAEPRVHIILQGMNGGAEAGPHSELDYPPPSYEEAISMPSQLPSRNQKNTPTAKTRNATERALAEEVEEAEEEEEASSSSTAATNSTAAAATAATATTTATSTEAQLLPPNLSHSLFDS</sequence>